<dbReference type="InterPro" id="IPR000477">
    <property type="entry name" value="RT_dom"/>
</dbReference>
<gene>
    <name evidence="2" type="ORF">Tci_904148</name>
</gene>
<accession>A0A699VDY6</accession>
<keyword evidence="2" id="KW-0548">Nucleotidyltransferase</keyword>
<name>A0A699VDY6_TANCI</name>
<protein>
    <submittedName>
        <fullName evidence="2">RNA-directed DNA polymerase, eukaryota</fullName>
    </submittedName>
</protein>
<sequence length="133" mass="14955">DGPFILNEVLSWCKRKRKQALVFKVDFPKAYDSVCWDFLLDVLSAFAFGSKWCHWIRGIFSSNMVSVLVNGSPTTEFPIYRGLKQGEWSDQNLDNLLKILRCFHLALGLSINVNKSHVLGVGVPLDIVQQGAA</sequence>
<keyword evidence="2" id="KW-0808">Transferase</keyword>
<dbReference type="Pfam" id="PF00078">
    <property type="entry name" value="RVT_1"/>
    <property type="match status" value="1"/>
</dbReference>
<organism evidence="2">
    <name type="scientific">Tanacetum cinerariifolium</name>
    <name type="common">Dalmatian daisy</name>
    <name type="synonym">Chrysanthemum cinerariifolium</name>
    <dbReference type="NCBI Taxonomy" id="118510"/>
    <lineage>
        <taxon>Eukaryota</taxon>
        <taxon>Viridiplantae</taxon>
        <taxon>Streptophyta</taxon>
        <taxon>Embryophyta</taxon>
        <taxon>Tracheophyta</taxon>
        <taxon>Spermatophyta</taxon>
        <taxon>Magnoliopsida</taxon>
        <taxon>eudicotyledons</taxon>
        <taxon>Gunneridae</taxon>
        <taxon>Pentapetalae</taxon>
        <taxon>asterids</taxon>
        <taxon>campanulids</taxon>
        <taxon>Asterales</taxon>
        <taxon>Asteraceae</taxon>
        <taxon>Asteroideae</taxon>
        <taxon>Anthemideae</taxon>
        <taxon>Anthemidinae</taxon>
        <taxon>Tanacetum</taxon>
    </lineage>
</organism>
<proteinExistence type="predicted"/>
<feature type="domain" description="Reverse transcriptase" evidence="1">
    <location>
        <begin position="13"/>
        <end position="86"/>
    </location>
</feature>
<feature type="non-terminal residue" evidence="2">
    <location>
        <position position="1"/>
    </location>
</feature>
<comment type="caution">
    <text evidence="2">The sequence shown here is derived from an EMBL/GenBank/DDBJ whole genome shotgun (WGS) entry which is preliminary data.</text>
</comment>
<reference evidence="2" key="1">
    <citation type="journal article" date="2019" name="Sci. Rep.">
        <title>Draft genome of Tanacetum cinerariifolium, the natural source of mosquito coil.</title>
        <authorList>
            <person name="Yamashiro T."/>
            <person name="Shiraishi A."/>
            <person name="Satake H."/>
            <person name="Nakayama K."/>
        </authorList>
    </citation>
    <scope>NUCLEOTIDE SEQUENCE</scope>
</reference>
<keyword evidence="2" id="KW-0695">RNA-directed DNA polymerase</keyword>
<dbReference type="GO" id="GO:0003964">
    <property type="term" value="F:RNA-directed DNA polymerase activity"/>
    <property type="evidence" value="ECO:0007669"/>
    <property type="project" value="UniProtKB-KW"/>
</dbReference>
<dbReference type="PANTHER" id="PTHR33116">
    <property type="entry name" value="REVERSE TRANSCRIPTASE ZINC-BINDING DOMAIN-CONTAINING PROTEIN-RELATED-RELATED"/>
    <property type="match status" value="1"/>
</dbReference>
<dbReference type="PANTHER" id="PTHR33116:SF78">
    <property type="entry name" value="OS12G0587133 PROTEIN"/>
    <property type="match status" value="1"/>
</dbReference>
<evidence type="ECO:0000313" key="2">
    <source>
        <dbReference type="EMBL" id="GFD32179.1"/>
    </source>
</evidence>
<dbReference type="EMBL" id="BKCJ011421480">
    <property type="protein sequence ID" value="GFD32179.1"/>
    <property type="molecule type" value="Genomic_DNA"/>
</dbReference>
<feature type="non-terminal residue" evidence="2">
    <location>
        <position position="133"/>
    </location>
</feature>
<evidence type="ECO:0000259" key="1">
    <source>
        <dbReference type="Pfam" id="PF00078"/>
    </source>
</evidence>
<dbReference type="AlphaFoldDB" id="A0A699VDY6"/>